<dbReference type="InterPro" id="IPR000225">
    <property type="entry name" value="Armadillo"/>
</dbReference>
<dbReference type="InParanoid" id="A0A6P7KEK9"/>
<name>A0A6P7KEK9_9TELE</name>
<evidence type="ECO:0000313" key="8">
    <source>
        <dbReference type="Proteomes" id="UP000515145"/>
    </source>
</evidence>
<dbReference type="GO" id="GO:0005737">
    <property type="term" value="C:cytoplasm"/>
    <property type="evidence" value="ECO:0007669"/>
    <property type="project" value="TreeGrafter"/>
</dbReference>
<evidence type="ECO:0000256" key="5">
    <source>
        <dbReference type="ARBA" id="ARBA00022949"/>
    </source>
</evidence>
<keyword evidence="4" id="KW-0130">Cell adhesion</keyword>
<keyword evidence="3" id="KW-0677">Repeat</keyword>
<dbReference type="InterPro" id="IPR011989">
    <property type="entry name" value="ARM-like"/>
</dbReference>
<feature type="region of interest" description="Disordered" evidence="7">
    <location>
        <begin position="54"/>
        <end position="75"/>
    </location>
</feature>
<dbReference type="FunCoup" id="A0A6P7KEK9">
    <property type="interactions" value="947"/>
</dbReference>
<dbReference type="GO" id="GO:0005912">
    <property type="term" value="C:adherens junction"/>
    <property type="evidence" value="ECO:0007669"/>
    <property type="project" value="TreeGrafter"/>
</dbReference>
<keyword evidence="8" id="KW-1185">Reference proteome</keyword>
<dbReference type="Pfam" id="PF00514">
    <property type="entry name" value="Arm"/>
    <property type="match status" value="1"/>
</dbReference>
<evidence type="ECO:0000256" key="2">
    <source>
        <dbReference type="ARBA" id="ARBA00005462"/>
    </source>
</evidence>
<reference evidence="9" key="1">
    <citation type="submission" date="2025-08" db="UniProtKB">
        <authorList>
            <consortium name="RefSeq"/>
        </authorList>
    </citation>
    <scope>IDENTIFICATION</scope>
</reference>
<evidence type="ECO:0000256" key="6">
    <source>
        <dbReference type="PROSITE-ProRule" id="PRU00259"/>
    </source>
</evidence>
<dbReference type="GO" id="GO:0098609">
    <property type="term" value="P:cell-cell adhesion"/>
    <property type="evidence" value="ECO:0007669"/>
    <property type="project" value="InterPro"/>
</dbReference>
<protein>
    <submittedName>
        <fullName evidence="9">Plakophilin-3a isoform X1</fullName>
    </submittedName>
</protein>
<sequence length="844" mass="92237">MSVMASESVFLSALQPNSAVTTYALPSDIQLGNGSSVSDEVAKARRVQQQVQMRLSMKPTLPRQNGSASHYAASDYDRSSTMKYSTYSPNFSSKSSYVYSGSKTMGPHVSQRQGFSCQSAGPDMTQFHRISVGGGGVGVGAGGSGFYQEDVRMGGYQGSIRQPETMSMHSMRQGGQLNWMVDGSDAGSMVSERDGTLNRHYAHSAINGYSSQVRQGGAMTFQAPPRRQSLSGTLSRGGGGMSAGGAEIIQQPSFKGPAHRTISRITQRNRMSNMSGTLQHQMSVGGSSYGGGDTVDRGFIVSTLSGSQGNLLQRQGTLSRAMSVKSMHSVGRGMDIYGQGEMGASMGNLSGIALLDMNSAVEHLKDDDPDMQVLGAAYIQHQCYNDNESKHEVRRINGISELVKLFNSDNPEVRRYVTGATRNLIYENMENKMSLIEEGGIEELVKALGEPDEELRKNITGILWNLSSKDNLKEKLARETLSDLTEKILVPLSAIEVEQAEKSRDEDAVKIPKLSPSHVEIFCNTTGCLRNLSSGSEKTRYMMRETHGLVDSLVDYIQACVEKNDAEGKGVENATCVLRNLSYQLYSEIPPAAARRLEGPTRDQAKGKGQTVGCFTPQSRKAKNKQNISLNTLNEVARVPKGMELLWHPLTVGTYNGLLHKCETNTTTREAAAGALQNITAGDKRWASVLSSVALEHERMLPFLLDYLRTEKVLELRSLTGFLRNLSRHANNKDDMSTKTVNRLVEKLPSEGFQKEASSEVVVNICGILNNLVTGSFLAARDITYFDGIPKLMAIKNARDNSPTSMKTAKAAATVLSNMYHYKKLHKDFEKKGYTRADFTDITI</sequence>
<dbReference type="PROSITE" id="PS50176">
    <property type="entry name" value="ARM_REPEAT"/>
    <property type="match status" value="2"/>
</dbReference>
<comment type="similarity">
    <text evidence="2">Belongs to the beta-catenin family.</text>
</comment>
<evidence type="ECO:0000256" key="3">
    <source>
        <dbReference type="ARBA" id="ARBA00022737"/>
    </source>
</evidence>
<comment type="subcellular location">
    <subcellularLocation>
        <location evidence="1">Cell junction</location>
    </subcellularLocation>
</comment>
<dbReference type="PANTHER" id="PTHR10372">
    <property type="entry name" value="PLAKOPHILLIN-RELATED"/>
    <property type="match status" value="1"/>
</dbReference>
<evidence type="ECO:0000256" key="7">
    <source>
        <dbReference type="SAM" id="MobiDB-lite"/>
    </source>
</evidence>
<dbReference type="Gene3D" id="1.25.10.10">
    <property type="entry name" value="Leucine-rich Repeat Variant"/>
    <property type="match status" value="1"/>
</dbReference>
<evidence type="ECO:0000313" key="9">
    <source>
        <dbReference type="RefSeq" id="XP_028285806.1"/>
    </source>
</evidence>
<dbReference type="GO" id="GO:0005886">
    <property type="term" value="C:plasma membrane"/>
    <property type="evidence" value="ECO:0007669"/>
    <property type="project" value="TreeGrafter"/>
</dbReference>
<feature type="repeat" description="ARM" evidence="6">
    <location>
        <begin position="397"/>
        <end position="439"/>
    </location>
</feature>
<dbReference type="GO" id="GO:0005634">
    <property type="term" value="C:nucleus"/>
    <property type="evidence" value="ECO:0007669"/>
    <property type="project" value="TreeGrafter"/>
</dbReference>
<dbReference type="CTD" id="368397"/>
<dbReference type="Proteomes" id="UP000515145">
    <property type="component" value="Chromosome 19"/>
</dbReference>
<evidence type="ECO:0000256" key="4">
    <source>
        <dbReference type="ARBA" id="ARBA00022889"/>
    </source>
</evidence>
<accession>A0A6P7KEK9</accession>
<evidence type="ECO:0000256" key="1">
    <source>
        <dbReference type="ARBA" id="ARBA00004282"/>
    </source>
</evidence>
<dbReference type="AlphaFoldDB" id="A0A6P7KEK9"/>
<proteinExistence type="inferred from homology"/>
<feature type="repeat" description="ARM" evidence="6">
    <location>
        <begin position="439"/>
        <end position="481"/>
    </location>
</feature>
<dbReference type="RefSeq" id="XP_028285806.1">
    <property type="nucleotide sequence ID" value="XM_028430005.1"/>
</dbReference>
<dbReference type="GeneID" id="114451417"/>
<keyword evidence="5" id="KW-0965">Cell junction</keyword>
<dbReference type="InterPro" id="IPR028435">
    <property type="entry name" value="Plakophilin/d_Catenin"/>
</dbReference>
<dbReference type="PANTHER" id="PTHR10372:SF1">
    <property type="entry name" value="PLAKOPHILIN-3"/>
    <property type="match status" value="1"/>
</dbReference>
<gene>
    <name evidence="9" type="primary">pkp3a</name>
</gene>
<dbReference type="SMART" id="SM00185">
    <property type="entry name" value="ARM"/>
    <property type="match status" value="4"/>
</dbReference>
<organism evidence="8 9">
    <name type="scientific">Parambassis ranga</name>
    <name type="common">Indian glassy fish</name>
    <dbReference type="NCBI Taxonomy" id="210632"/>
    <lineage>
        <taxon>Eukaryota</taxon>
        <taxon>Metazoa</taxon>
        <taxon>Chordata</taxon>
        <taxon>Craniata</taxon>
        <taxon>Vertebrata</taxon>
        <taxon>Euteleostomi</taxon>
        <taxon>Actinopterygii</taxon>
        <taxon>Neopterygii</taxon>
        <taxon>Teleostei</taxon>
        <taxon>Neoteleostei</taxon>
        <taxon>Acanthomorphata</taxon>
        <taxon>Ovalentaria</taxon>
        <taxon>Ambassidae</taxon>
        <taxon>Parambassis</taxon>
    </lineage>
</organism>
<dbReference type="SUPFAM" id="SSF48371">
    <property type="entry name" value="ARM repeat"/>
    <property type="match status" value="1"/>
</dbReference>
<dbReference type="InterPro" id="IPR016024">
    <property type="entry name" value="ARM-type_fold"/>
</dbReference>
<dbReference type="OrthoDB" id="3245100at2759"/>